<dbReference type="GO" id="GO:0005634">
    <property type="term" value="C:nucleus"/>
    <property type="evidence" value="ECO:0007669"/>
    <property type="project" value="TreeGrafter"/>
</dbReference>
<feature type="non-terminal residue" evidence="4">
    <location>
        <position position="1"/>
    </location>
</feature>
<name>A0A7R9GF94_9CRUS</name>
<accession>A0A7R9GF94</accession>
<evidence type="ECO:0000259" key="3">
    <source>
        <dbReference type="PROSITE" id="PS51857"/>
    </source>
</evidence>
<dbReference type="OrthoDB" id="422005at2759"/>
<dbReference type="PROSITE" id="PS51857">
    <property type="entry name" value="CSD_2"/>
    <property type="match status" value="1"/>
</dbReference>
<evidence type="ECO:0000313" key="4">
    <source>
        <dbReference type="EMBL" id="CAD7278739.1"/>
    </source>
</evidence>
<dbReference type="SUPFAM" id="SSF50249">
    <property type="entry name" value="Nucleic acid-binding proteins"/>
    <property type="match status" value="1"/>
</dbReference>
<dbReference type="Proteomes" id="UP000678499">
    <property type="component" value="Unassembled WGS sequence"/>
</dbReference>
<proteinExistence type="predicted"/>
<dbReference type="CDD" id="cd04458">
    <property type="entry name" value="CSP_CDS"/>
    <property type="match status" value="1"/>
</dbReference>
<dbReference type="Gene3D" id="2.40.50.140">
    <property type="entry name" value="Nucleic acid-binding proteins"/>
    <property type="match status" value="1"/>
</dbReference>
<dbReference type="AlphaFoldDB" id="A0A7R9GF94"/>
<sequence>MQQWREKCVGFIGGKDKRSPGPGGIRSTTGLRRGKCKWFNVAKGWGFITPNDGGQDVFVHQ</sequence>
<evidence type="ECO:0000256" key="2">
    <source>
        <dbReference type="ARBA" id="ARBA00022490"/>
    </source>
</evidence>
<reference evidence="4" key="1">
    <citation type="submission" date="2020-11" db="EMBL/GenBank/DDBJ databases">
        <authorList>
            <person name="Tran Van P."/>
        </authorList>
    </citation>
    <scope>NUCLEOTIDE SEQUENCE</scope>
</reference>
<dbReference type="InterPro" id="IPR012340">
    <property type="entry name" value="NA-bd_OB-fold"/>
</dbReference>
<dbReference type="EMBL" id="CAJPEX010001343">
    <property type="protein sequence ID" value="CAG0918891.1"/>
    <property type="molecule type" value="Genomic_DNA"/>
</dbReference>
<keyword evidence="5" id="KW-1185">Reference proteome</keyword>
<evidence type="ECO:0000256" key="1">
    <source>
        <dbReference type="ARBA" id="ARBA00004496"/>
    </source>
</evidence>
<dbReference type="EMBL" id="OA883380">
    <property type="protein sequence ID" value="CAD7278739.1"/>
    <property type="molecule type" value="Genomic_DNA"/>
</dbReference>
<feature type="domain" description="CSD" evidence="3">
    <location>
        <begin position="31"/>
        <end position="61"/>
    </location>
</feature>
<dbReference type="PANTHER" id="PTHR46109:SF1">
    <property type="entry name" value="PROTEIN LIN-28 HOMOLOG"/>
    <property type="match status" value="1"/>
</dbReference>
<gene>
    <name evidence="4" type="ORF">NMOB1V02_LOCUS6436</name>
</gene>
<dbReference type="InterPro" id="IPR051373">
    <property type="entry name" value="Lin-28_RNA-binding"/>
</dbReference>
<dbReference type="InterPro" id="IPR002059">
    <property type="entry name" value="CSP_DNA-bd"/>
</dbReference>
<protein>
    <recommendedName>
        <fullName evidence="3">CSD domain-containing protein</fullName>
    </recommendedName>
</protein>
<keyword evidence="2" id="KW-0963">Cytoplasm</keyword>
<dbReference type="PRINTS" id="PR00050">
    <property type="entry name" value="COLDSHOCK"/>
</dbReference>
<dbReference type="GO" id="GO:0031054">
    <property type="term" value="P:pre-miRNA processing"/>
    <property type="evidence" value="ECO:0007669"/>
    <property type="project" value="TreeGrafter"/>
</dbReference>
<dbReference type="GO" id="GO:0005737">
    <property type="term" value="C:cytoplasm"/>
    <property type="evidence" value="ECO:0007669"/>
    <property type="project" value="UniProtKB-SubCell"/>
</dbReference>
<evidence type="ECO:0000313" key="5">
    <source>
        <dbReference type="Proteomes" id="UP000678499"/>
    </source>
</evidence>
<dbReference type="PANTHER" id="PTHR46109">
    <property type="entry name" value="PROTEIN LIN-28"/>
    <property type="match status" value="1"/>
</dbReference>
<dbReference type="Pfam" id="PF00313">
    <property type="entry name" value="CSD"/>
    <property type="match status" value="1"/>
</dbReference>
<organism evidence="4">
    <name type="scientific">Notodromas monacha</name>
    <dbReference type="NCBI Taxonomy" id="399045"/>
    <lineage>
        <taxon>Eukaryota</taxon>
        <taxon>Metazoa</taxon>
        <taxon>Ecdysozoa</taxon>
        <taxon>Arthropoda</taxon>
        <taxon>Crustacea</taxon>
        <taxon>Oligostraca</taxon>
        <taxon>Ostracoda</taxon>
        <taxon>Podocopa</taxon>
        <taxon>Podocopida</taxon>
        <taxon>Cypridocopina</taxon>
        <taxon>Cypridoidea</taxon>
        <taxon>Cyprididae</taxon>
        <taxon>Notodromas</taxon>
    </lineage>
</organism>
<comment type="subcellular location">
    <subcellularLocation>
        <location evidence="1">Cytoplasm</location>
    </subcellularLocation>
</comment>
<dbReference type="GO" id="GO:0003729">
    <property type="term" value="F:mRNA binding"/>
    <property type="evidence" value="ECO:0007669"/>
    <property type="project" value="TreeGrafter"/>
</dbReference>